<dbReference type="Proteomes" id="UP000830167">
    <property type="component" value="Chromosome"/>
</dbReference>
<dbReference type="SMART" id="SM00530">
    <property type="entry name" value="HTH_XRE"/>
    <property type="match status" value="1"/>
</dbReference>
<protein>
    <submittedName>
        <fullName evidence="3">Helix-turn-helix domain-containing protein</fullName>
    </submittedName>
</protein>
<dbReference type="InterPro" id="IPR001387">
    <property type="entry name" value="Cro/C1-type_HTH"/>
</dbReference>
<evidence type="ECO:0000313" key="4">
    <source>
        <dbReference type="Proteomes" id="UP000830167"/>
    </source>
</evidence>
<evidence type="ECO:0000259" key="2">
    <source>
        <dbReference type="PROSITE" id="PS50943"/>
    </source>
</evidence>
<sequence>MENNSIGERLAQLRLKHGLSQAELAKKLNISQSTLAMYETNKREPNLYIIEKFSYIFMVSTDYLILGKDFDINTFLNHKWGVPKVTEIPCEDYIISQNNVESYFNTPLSWIDSNSEYVWYGIKKEDSITVDSDNNSWVLIRLTSDVKNGEMAAVCVNGNTAILRRVWNISEDLIMLIPYLQTKSIPPVLYQKDTIKIRGIVEMLITGTFL</sequence>
<evidence type="ECO:0000313" key="3">
    <source>
        <dbReference type="EMBL" id="UOF89064.1"/>
    </source>
</evidence>
<dbReference type="PANTHER" id="PTHR46558:SF13">
    <property type="entry name" value="HTH-TYPE TRANSCRIPTIONAL REGULATOR IMMR"/>
    <property type="match status" value="1"/>
</dbReference>
<dbReference type="SUPFAM" id="SSF47413">
    <property type="entry name" value="lambda repressor-like DNA-binding domains"/>
    <property type="match status" value="1"/>
</dbReference>
<dbReference type="Pfam" id="PF01381">
    <property type="entry name" value="HTH_3"/>
    <property type="match status" value="1"/>
</dbReference>
<dbReference type="RefSeq" id="WP_347435747.1">
    <property type="nucleotide sequence ID" value="NZ_CP089291.1"/>
</dbReference>
<organism evidence="3 4">
    <name type="scientific">Fodinisporobacter ferrooxydans</name>
    <dbReference type="NCBI Taxonomy" id="2901836"/>
    <lineage>
        <taxon>Bacteria</taxon>
        <taxon>Bacillati</taxon>
        <taxon>Bacillota</taxon>
        <taxon>Bacilli</taxon>
        <taxon>Bacillales</taxon>
        <taxon>Alicyclobacillaceae</taxon>
        <taxon>Fodinisporobacter</taxon>
    </lineage>
</organism>
<evidence type="ECO:0000256" key="1">
    <source>
        <dbReference type="ARBA" id="ARBA00023125"/>
    </source>
</evidence>
<dbReference type="EMBL" id="CP089291">
    <property type="protein sequence ID" value="UOF89064.1"/>
    <property type="molecule type" value="Genomic_DNA"/>
</dbReference>
<reference evidence="3" key="1">
    <citation type="submission" date="2021-12" db="EMBL/GenBank/DDBJ databases">
        <title>Alicyclobacillaceae gen. nov., sp. nov., isolated from chalcocite enrichment system.</title>
        <authorList>
            <person name="Jiang Z."/>
        </authorList>
    </citation>
    <scope>NUCLEOTIDE SEQUENCE</scope>
    <source>
        <strain evidence="3">MYW30-H2</strain>
    </source>
</reference>
<dbReference type="InterPro" id="IPR036286">
    <property type="entry name" value="LexA/Signal_pep-like_sf"/>
</dbReference>
<dbReference type="CDD" id="cd00093">
    <property type="entry name" value="HTH_XRE"/>
    <property type="match status" value="1"/>
</dbReference>
<dbReference type="Gene3D" id="1.10.260.40">
    <property type="entry name" value="lambda repressor-like DNA-binding domains"/>
    <property type="match status" value="1"/>
</dbReference>
<dbReference type="Gene3D" id="2.10.109.10">
    <property type="entry name" value="Umud Fragment, subunit A"/>
    <property type="match status" value="1"/>
</dbReference>
<name>A0ABY4CFC6_9BACL</name>
<dbReference type="InterPro" id="IPR015927">
    <property type="entry name" value="Peptidase_S24_S26A/B/C"/>
</dbReference>
<proteinExistence type="predicted"/>
<dbReference type="PANTHER" id="PTHR46558">
    <property type="entry name" value="TRACRIPTIONAL REGULATORY PROTEIN-RELATED-RELATED"/>
    <property type="match status" value="1"/>
</dbReference>
<keyword evidence="1" id="KW-0238">DNA-binding</keyword>
<dbReference type="Pfam" id="PF00717">
    <property type="entry name" value="Peptidase_S24"/>
    <property type="match status" value="1"/>
</dbReference>
<dbReference type="InterPro" id="IPR010982">
    <property type="entry name" value="Lambda_DNA-bd_dom_sf"/>
</dbReference>
<feature type="domain" description="HTH cro/C1-type" evidence="2">
    <location>
        <begin position="10"/>
        <end position="64"/>
    </location>
</feature>
<dbReference type="PROSITE" id="PS50943">
    <property type="entry name" value="HTH_CROC1"/>
    <property type="match status" value="1"/>
</dbReference>
<accession>A0ABY4CFC6</accession>
<keyword evidence="4" id="KW-1185">Reference proteome</keyword>
<gene>
    <name evidence="3" type="ORF">LSG31_14145</name>
</gene>
<dbReference type="SUPFAM" id="SSF51306">
    <property type="entry name" value="LexA/Signal peptidase"/>
    <property type="match status" value="1"/>
</dbReference>